<dbReference type="InterPro" id="IPR053790">
    <property type="entry name" value="P5CR-like_CS"/>
</dbReference>
<dbReference type="PIRSF" id="PIRSF000193">
    <property type="entry name" value="Pyrrol-5-carb_rd"/>
    <property type="match status" value="1"/>
</dbReference>
<reference evidence="6" key="1">
    <citation type="submission" date="2020-05" db="EMBL/GenBank/DDBJ databases">
        <authorList>
            <person name="Chiriac C."/>
            <person name="Salcher M."/>
            <person name="Ghai R."/>
            <person name="Kavagutti S V."/>
        </authorList>
    </citation>
    <scope>NUCLEOTIDE SEQUENCE</scope>
</reference>
<dbReference type="GO" id="GO:0055129">
    <property type="term" value="P:L-proline biosynthetic process"/>
    <property type="evidence" value="ECO:0007669"/>
    <property type="project" value="TreeGrafter"/>
</dbReference>
<dbReference type="InterPro" id="IPR028939">
    <property type="entry name" value="P5C_Rdtase_cat_N"/>
</dbReference>
<evidence type="ECO:0000259" key="4">
    <source>
        <dbReference type="Pfam" id="PF03807"/>
    </source>
</evidence>
<keyword evidence="3" id="KW-0560">Oxidoreductase</keyword>
<dbReference type="AlphaFoldDB" id="A0A6J6QS15"/>
<dbReference type="GO" id="GO:0004735">
    <property type="term" value="F:pyrroline-5-carboxylate reductase activity"/>
    <property type="evidence" value="ECO:0007669"/>
    <property type="project" value="InterPro"/>
</dbReference>
<accession>A0A6J6QS15</accession>
<feature type="domain" description="Pyrroline-5-carboxylate reductase catalytic N-terminal" evidence="4">
    <location>
        <begin position="6"/>
        <end position="99"/>
    </location>
</feature>
<dbReference type="SUPFAM" id="SSF51735">
    <property type="entry name" value="NAD(P)-binding Rossmann-fold domains"/>
    <property type="match status" value="1"/>
</dbReference>
<gene>
    <name evidence="6" type="ORF">UFOPK2662_00144</name>
</gene>
<dbReference type="InterPro" id="IPR036291">
    <property type="entry name" value="NAD(P)-bd_dom_sf"/>
</dbReference>
<protein>
    <submittedName>
        <fullName evidence="6">Unannotated protein</fullName>
    </submittedName>
</protein>
<dbReference type="Pfam" id="PF14748">
    <property type="entry name" value="P5CR_dimer"/>
    <property type="match status" value="1"/>
</dbReference>
<proteinExistence type="inferred from homology"/>
<dbReference type="PROSITE" id="PS00521">
    <property type="entry name" value="P5CR"/>
    <property type="match status" value="1"/>
</dbReference>
<dbReference type="Gene3D" id="1.10.3730.10">
    <property type="entry name" value="ProC C-terminal domain-like"/>
    <property type="match status" value="1"/>
</dbReference>
<dbReference type="InterPro" id="IPR000304">
    <property type="entry name" value="Pyrroline-COOH_reductase"/>
</dbReference>
<dbReference type="InterPro" id="IPR029036">
    <property type="entry name" value="P5CR_dimer"/>
</dbReference>
<dbReference type="PANTHER" id="PTHR11645">
    <property type="entry name" value="PYRROLINE-5-CARBOXYLATE REDUCTASE"/>
    <property type="match status" value="1"/>
</dbReference>
<keyword evidence="2" id="KW-0521">NADP</keyword>
<name>A0A6J6QS15_9ZZZZ</name>
<comment type="similarity">
    <text evidence="1">Belongs to the pyrroline-5-carboxylate reductase family.</text>
</comment>
<dbReference type="HAMAP" id="MF_01925">
    <property type="entry name" value="P5C_reductase"/>
    <property type="match status" value="1"/>
</dbReference>
<dbReference type="SUPFAM" id="SSF48179">
    <property type="entry name" value="6-phosphogluconate dehydrogenase C-terminal domain-like"/>
    <property type="match status" value="1"/>
</dbReference>
<dbReference type="Pfam" id="PF03807">
    <property type="entry name" value="F420_oxidored"/>
    <property type="match status" value="1"/>
</dbReference>
<evidence type="ECO:0000256" key="2">
    <source>
        <dbReference type="ARBA" id="ARBA00022857"/>
    </source>
</evidence>
<evidence type="ECO:0000256" key="1">
    <source>
        <dbReference type="ARBA" id="ARBA00005525"/>
    </source>
</evidence>
<evidence type="ECO:0000256" key="3">
    <source>
        <dbReference type="ARBA" id="ARBA00023002"/>
    </source>
</evidence>
<dbReference type="NCBIfam" id="TIGR00112">
    <property type="entry name" value="proC"/>
    <property type="match status" value="1"/>
</dbReference>
<evidence type="ECO:0000259" key="5">
    <source>
        <dbReference type="Pfam" id="PF14748"/>
    </source>
</evidence>
<dbReference type="InterPro" id="IPR008927">
    <property type="entry name" value="6-PGluconate_DH-like_C_sf"/>
</dbReference>
<dbReference type="FunFam" id="1.10.3730.10:FF:000001">
    <property type="entry name" value="Pyrroline-5-carboxylate reductase"/>
    <property type="match status" value="1"/>
</dbReference>
<feature type="domain" description="Pyrroline-5-carboxylate reductase dimerisation" evidence="5">
    <location>
        <begin position="162"/>
        <end position="266"/>
    </location>
</feature>
<organism evidence="6">
    <name type="scientific">freshwater metagenome</name>
    <dbReference type="NCBI Taxonomy" id="449393"/>
    <lineage>
        <taxon>unclassified sequences</taxon>
        <taxon>metagenomes</taxon>
        <taxon>ecological metagenomes</taxon>
    </lineage>
</organism>
<evidence type="ECO:0000313" key="6">
    <source>
        <dbReference type="EMBL" id="CAB4711785.1"/>
    </source>
</evidence>
<dbReference type="Gene3D" id="3.40.50.720">
    <property type="entry name" value="NAD(P)-binding Rossmann-like Domain"/>
    <property type="match status" value="1"/>
</dbReference>
<dbReference type="EMBL" id="CAEZYI010000003">
    <property type="protein sequence ID" value="CAB4711785.1"/>
    <property type="molecule type" value="Genomic_DNA"/>
</dbReference>
<sequence length="267" mass="27831">MSQQIRVAVIGAGVMGEALIASLISSGIPADLVTISEKRSERCNELITTYGIKASDLAANVKDADAVLLVVKPQDMAGVLEEIRGSVNQKAVIISFAAGKRIEFISQHLGTKNPVIRVMPNTATIVGSGMAAISLGEGVQPQDKDFVIGFLAATGKVIEVPEELQDAVTATSGSGPAYFFRFVEAMVAGAQDLGLSADDATTLTYQTIIGAAKLLETSGKSATTLRENVTSPNGTTAAALTSFENDEISTIVARAMKAARDRSQELA</sequence>
<dbReference type="PANTHER" id="PTHR11645:SF0">
    <property type="entry name" value="PYRROLINE-5-CARBOXYLATE REDUCTASE 3"/>
    <property type="match status" value="1"/>
</dbReference>